<sequence length="145" mass="15953">MIRFINAQETLSLRSAVLRVGAPLSDCHFQGDNLETTFHMGYLSGDGDTVCILTCQLEALEGHPGTGYRLRGMATHPDWRGKGIGTELLNAAINHLATGLMADYLWCNARRVAYDFYRQLGFTTLSAEFEIPGIGPHSVMHLALN</sequence>
<dbReference type="Gene3D" id="3.40.630.30">
    <property type="match status" value="1"/>
</dbReference>
<dbReference type="Pfam" id="PF13508">
    <property type="entry name" value="Acetyltransf_7"/>
    <property type="match status" value="1"/>
</dbReference>
<dbReference type="CDD" id="cd04301">
    <property type="entry name" value="NAT_SF"/>
    <property type="match status" value="1"/>
</dbReference>
<proteinExistence type="predicted"/>
<dbReference type="RefSeq" id="WP_079715814.1">
    <property type="nucleotide sequence ID" value="NZ_FUYS01000002.1"/>
</dbReference>
<evidence type="ECO:0000259" key="1">
    <source>
        <dbReference type="PROSITE" id="PS51186"/>
    </source>
</evidence>
<feature type="domain" description="N-acetyltransferase" evidence="1">
    <location>
        <begin position="1"/>
        <end position="145"/>
    </location>
</feature>
<dbReference type="STRING" id="623280.SAMN05660226_01128"/>
<dbReference type="EMBL" id="FUYS01000002">
    <property type="protein sequence ID" value="SKB39370.1"/>
    <property type="molecule type" value="Genomic_DNA"/>
</dbReference>
<name>A0A1T5AX74_9SPHI</name>
<reference evidence="2 3" key="1">
    <citation type="submission" date="2017-02" db="EMBL/GenBank/DDBJ databases">
        <authorList>
            <person name="Peterson S.W."/>
        </authorList>
    </citation>
    <scope>NUCLEOTIDE SEQUENCE [LARGE SCALE GENOMIC DNA]</scope>
    <source>
        <strain evidence="2 3">DSM 22899</strain>
    </source>
</reference>
<evidence type="ECO:0000313" key="3">
    <source>
        <dbReference type="Proteomes" id="UP000190541"/>
    </source>
</evidence>
<keyword evidence="3" id="KW-1185">Reference proteome</keyword>
<accession>A0A1T5AX74</accession>
<dbReference type="OrthoDB" id="2352823at2"/>
<dbReference type="PROSITE" id="PS51186">
    <property type="entry name" value="GNAT"/>
    <property type="match status" value="1"/>
</dbReference>
<keyword evidence="2" id="KW-0808">Transferase</keyword>
<protein>
    <submittedName>
        <fullName evidence="2">Acetyltransferase (GNAT) domain-containing protein</fullName>
    </submittedName>
</protein>
<dbReference type="InterPro" id="IPR000182">
    <property type="entry name" value="GNAT_dom"/>
</dbReference>
<gene>
    <name evidence="2" type="ORF">SAMN05660226_01128</name>
</gene>
<dbReference type="AlphaFoldDB" id="A0A1T5AX74"/>
<dbReference type="SUPFAM" id="SSF55729">
    <property type="entry name" value="Acyl-CoA N-acyltransferases (Nat)"/>
    <property type="match status" value="1"/>
</dbReference>
<evidence type="ECO:0000313" key="2">
    <source>
        <dbReference type="EMBL" id="SKB39370.1"/>
    </source>
</evidence>
<organism evidence="2 3">
    <name type="scientific">Parapedobacter luteus</name>
    <dbReference type="NCBI Taxonomy" id="623280"/>
    <lineage>
        <taxon>Bacteria</taxon>
        <taxon>Pseudomonadati</taxon>
        <taxon>Bacteroidota</taxon>
        <taxon>Sphingobacteriia</taxon>
        <taxon>Sphingobacteriales</taxon>
        <taxon>Sphingobacteriaceae</taxon>
        <taxon>Parapedobacter</taxon>
    </lineage>
</organism>
<dbReference type="GO" id="GO:0016747">
    <property type="term" value="F:acyltransferase activity, transferring groups other than amino-acyl groups"/>
    <property type="evidence" value="ECO:0007669"/>
    <property type="project" value="InterPro"/>
</dbReference>
<dbReference type="Proteomes" id="UP000190541">
    <property type="component" value="Unassembled WGS sequence"/>
</dbReference>
<dbReference type="InterPro" id="IPR016181">
    <property type="entry name" value="Acyl_CoA_acyltransferase"/>
</dbReference>